<protein>
    <submittedName>
        <fullName evidence="2">Uncharacterized protein</fullName>
    </submittedName>
</protein>
<evidence type="ECO:0000313" key="3">
    <source>
        <dbReference type="Proteomes" id="UP000294558"/>
    </source>
</evidence>
<evidence type="ECO:0000256" key="1">
    <source>
        <dbReference type="SAM" id="MobiDB-lite"/>
    </source>
</evidence>
<accession>A0A4R7HUV0</accession>
<feature type="region of interest" description="Disordered" evidence="1">
    <location>
        <begin position="15"/>
        <end position="64"/>
    </location>
</feature>
<organism evidence="2 3">
    <name type="scientific">Ilumatobacter fluminis</name>
    <dbReference type="NCBI Taxonomy" id="467091"/>
    <lineage>
        <taxon>Bacteria</taxon>
        <taxon>Bacillati</taxon>
        <taxon>Actinomycetota</taxon>
        <taxon>Acidimicrobiia</taxon>
        <taxon>Acidimicrobiales</taxon>
        <taxon>Ilumatobacteraceae</taxon>
        <taxon>Ilumatobacter</taxon>
    </lineage>
</organism>
<feature type="compositionally biased region" description="Low complexity" evidence="1">
    <location>
        <begin position="32"/>
        <end position="44"/>
    </location>
</feature>
<dbReference type="Proteomes" id="UP000294558">
    <property type="component" value="Unassembled WGS sequence"/>
</dbReference>
<gene>
    <name evidence="2" type="ORF">BDK89_0293</name>
</gene>
<comment type="caution">
    <text evidence="2">The sequence shown here is derived from an EMBL/GenBank/DDBJ whole genome shotgun (WGS) entry which is preliminary data.</text>
</comment>
<reference evidence="2 3" key="1">
    <citation type="submission" date="2019-03" db="EMBL/GenBank/DDBJ databases">
        <title>Sequencing the genomes of 1000 actinobacteria strains.</title>
        <authorList>
            <person name="Klenk H.-P."/>
        </authorList>
    </citation>
    <scope>NUCLEOTIDE SEQUENCE [LARGE SCALE GENOMIC DNA]</scope>
    <source>
        <strain evidence="2 3">DSM 18936</strain>
    </source>
</reference>
<feature type="compositionally biased region" description="Gly residues" evidence="1">
    <location>
        <begin position="45"/>
        <end position="54"/>
    </location>
</feature>
<keyword evidence="3" id="KW-1185">Reference proteome</keyword>
<proteinExistence type="predicted"/>
<feature type="compositionally biased region" description="Acidic residues" evidence="1">
    <location>
        <begin position="17"/>
        <end position="31"/>
    </location>
</feature>
<dbReference type="AlphaFoldDB" id="A0A4R7HUV0"/>
<evidence type="ECO:0000313" key="2">
    <source>
        <dbReference type="EMBL" id="TDT14737.1"/>
    </source>
</evidence>
<sequence length="306" mass="30539">MLAIAALAVVATACGGSDDDADGGSADDDSAADQGGASDDAGVDSGDGSGGEDGSAGDPSDLDALVVLGTPPVTADPGTAFVELDGERLDYAASGSINVQCTVTDAQVAVNFQTADGHDLLVQGAPQDGTWFLTTTFARGGDNTRYTAESIARDGTFTIGDGALSYEGQVERVADFDVANAEMVDARMAVNCDPAGGGSDPTAEIGDAAYAFPVSGAQSVTCTVTDDAVEVRINRLALEGIQLEINATSDGGQWLGNVTVYTDDGNLSSTIPADGTGLTVDGTTVTYEGTFTTPSGDQAGTATATC</sequence>
<name>A0A4R7HUV0_9ACTN</name>
<dbReference type="EMBL" id="SOAU01000001">
    <property type="protein sequence ID" value="TDT14737.1"/>
    <property type="molecule type" value="Genomic_DNA"/>
</dbReference>